<feature type="region of interest" description="Disordered" evidence="8">
    <location>
        <begin position="267"/>
        <end position="349"/>
    </location>
</feature>
<dbReference type="Gene3D" id="2.60.200.30">
    <property type="entry name" value="Probable inorganic polyphosphate/atp-NAD kinase, domain 2"/>
    <property type="match status" value="1"/>
</dbReference>
<feature type="compositionally biased region" description="Low complexity" evidence="8">
    <location>
        <begin position="57"/>
        <end position="69"/>
    </location>
</feature>
<feature type="compositionally biased region" description="Gly residues" evidence="8">
    <location>
        <begin position="481"/>
        <end position="493"/>
    </location>
</feature>
<reference evidence="9" key="1">
    <citation type="journal article" date="2019" name="Plant J.">
        <title>Chlorella vulgaris genome assembly and annotation reveals the molecular basis for metabolic acclimation to high light conditions.</title>
        <authorList>
            <person name="Cecchin M."/>
            <person name="Marcolungo L."/>
            <person name="Rossato M."/>
            <person name="Girolomoni L."/>
            <person name="Cosentino E."/>
            <person name="Cuine S."/>
            <person name="Li-Beisson Y."/>
            <person name="Delledonne M."/>
            <person name="Ballottari M."/>
        </authorList>
    </citation>
    <scope>NUCLEOTIDE SEQUENCE</scope>
    <source>
        <strain evidence="9">211/11P</strain>
    </source>
</reference>
<dbReference type="EMBL" id="SIDB01000013">
    <property type="protein sequence ID" value="KAI3424152.1"/>
    <property type="molecule type" value="Genomic_DNA"/>
</dbReference>
<dbReference type="InterPro" id="IPR016064">
    <property type="entry name" value="NAD/diacylglycerol_kinase_sf"/>
</dbReference>
<dbReference type="Pfam" id="PF01513">
    <property type="entry name" value="NAD_kinase"/>
    <property type="match status" value="1"/>
</dbReference>
<keyword evidence="5" id="KW-0067">ATP-binding</keyword>
<proteinExistence type="inferred from homology"/>
<reference evidence="9" key="2">
    <citation type="submission" date="2020-11" db="EMBL/GenBank/DDBJ databases">
        <authorList>
            <person name="Cecchin M."/>
            <person name="Marcolungo L."/>
            <person name="Rossato M."/>
            <person name="Girolomoni L."/>
            <person name="Cosentino E."/>
            <person name="Cuine S."/>
            <person name="Li-Beisson Y."/>
            <person name="Delledonne M."/>
            <person name="Ballottari M."/>
        </authorList>
    </citation>
    <scope>NUCLEOTIDE SEQUENCE</scope>
    <source>
        <strain evidence="9">211/11P</strain>
        <tissue evidence="9">Whole cell</tissue>
    </source>
</reference>
<evidence type="ECO:0000256" key="4">
    <source>
        <dbReference type="ARBA" id="ARBA00022777"/>
    </source>
</evidence>
<keyword evidence="6" id="KW-0521">NADP</keyword>
<evidence type="ECO:0000313" key="9">
    <source>
        <dbReference type="EMBL" id="KAI3424152.1"/>
    </source>
</evidence>
<keyword evidence="2" id="KW-0808">Transferase</keyword>
<evidence type="ECO:0000256" key="5">
    <source>
        <dbReference type="ARBA" id="ARBA00022840"/>
    </source>
</evidence>
<comment type="similarity">
    <text evidence="1">Belongs to the NAD kinase family.</text>
</comment>
<feature type="region of interest" description="Disordered" evidence="8">
    <location>
        <begin position="461"/>
        <end position="493"/>
    </location>
</feature>
<dbReference type="GO" id="GO:0006741">
    <property type="term" value="P:NADP+ biosynthetic process"/>
    <property type="evidence" value="ECO:0007669"/>
    <property type="project" value="InterPro"/>
</dbReference>
<dbReference type="HAMAP" id="MF_00361">
    <property type="entry name" value="NAD_kinase"/>
    <property type="match status" value="1"/>
</dbReference>
<protein>
    <submittedName>
        <fullName evidence="9">Uncharacterized protein</fullName>
    </submittedName>
</protein>
<dbReference type="AlphaFoldDB" id="A0A9D4TF87"/>
<evidence type="ECO:0000256" key="1">
    <source>
        <dbReference type="ARBA" id="ARBA00010995"/>
    </source>
</evidence>
<evidence type="ECO:0000256" key="7">
    <source>
        <dbReference type="ARBA" id="ARBA00023027"/>
    </source>
</evidence>
<keyword evidence="4" id="KW-0418">Kinase</keyword>
<gene>
    <name evidence="9" type="ORF">D9Q98_009512</name>
</gene>
<dbReference type="PANTHER" id="PTHR20275:SF0">
    <property type="entry name" value="NAD KINASE"/>
    <property type="match status" value="1"/>
</dbReference>
<feature type="compositionally biased region" description="Gly residues" evidence="8">
    <location>
        <begin position="294"/>
        <end position="308"/>
    </location>
</feature>
<name>A0A9D4TF87_CHLVU</name>
<comment type="caution">
    <text evidence="9">The sequence shown here is derived from an EMBL/GenBank/DDBJ whole genome shotgun (WGS) entry which is preliminary data.</text>
</comment>
<dbReference type="SUPFAM" id="SSF111331">
    <property type="entry name" value="NAD kinase/diacylglycerol kinase-like"/>
    <property type="match status" value="1"/>
</dbReference>
<dbReference type="InterPro" id="IPR017438">
    <property type="entry name" value="ATP-NAD_kinase_N"/>
</dbReference>
<evidence type="ECO:0000256" key="2">
    <source>
        <dbReference type="ARBA" id="ARBA00022679"/>
    </source>
</evidence>
<feature type="region of interest" description="Disordered" evidence="8">
    <location>
        <begin position="46"/>
        <end position="104"/>
    </location>
</feature>
<accession>A0A9D4TF87</accession>
<sequence>MTGGSLEELVAGVEQAVAGAKKHVQAAEAAAAHWQEQYQQEKELRLRLQEEQEEQEQQAAAAAAAAAAQPPGKFWSAPGGGSGSPRAPGTGRRHTAPALAPMPDMLDRLSGTASRLEDLRRDLERDLVSGRAPDGSLAMSRLSSMLHACSFLREASAAACGGGGGGSCDGEPAGGGGSSSDPFACRVRRGNERGAELRCREGEEGQEVALHDDGAAGVGATAAAAVSVALAQSWAAAAGSRPAPHRRAAAAEGAVRPGKARFKLVAAVPRGSRKQQGREHKSSSASASRTHLAGGSGSGNGSDTGSGGMPHSPSAAAAVGHSPLGESPTGSGSSPLHKGHPPFDSTNGLDTLAEADAHSMDDAQEATWRASGQHLKLQWMSAPCTVLVVYKPVPAVLQACVAAVAWLARHGCTVFVEPGVHDELAAAVQQYIDNGSGTGAAGDPLTGSALSSFNGSLDSGDGWAPLGLPPRPAPPGKAAAAGGGGNGGGGSGGTLTEQAVDLSRQLLTWEEGPCGCPPAVPCSVGHQLDLAITLGGDGTVLWTCGLFAAGAVPPLVPFAMGSLGFMTPFEIRHMGEVLSRVTGTDRGLPLMLRHRLQCRIIRGTEAGSTPDLVAACQEEYVVLNEVVIDRGMKAQLCNLQCYADQNHVTLVQGDGLIVATPTGSTAYNLAAGGAMVHPAVPCFLFTPICPHSLASRPLVLPEHVTLRVKVPLDSRSSAFCSFDGRARQELCPGDSVMIAMSRWPVPMVCNLDASHDWFLSMRDGLSWNVRKKQAGAGQ</sequence>
<dbReference type="Gene3D" id="3.40.50.10330">
    <property type="entry name" value="Probable inorganic polyphosphate/atp-NAD kinase, domain 1"/>
    <property type="match status" value="1"/>
</dbReference>
<dbReference type="InterPro" id="IPR017437">
    <property type="entry name" value="ATP-NAD_kinase_PpnK-typ_C"/>
</dbReference>
<dbReference type="GO" id="GO:0003951">
    <property type="term" value="F:NAD+ kinase activity"/>
    <property type="evidence" value="ECO:0007669"/>
    <property type="project" value="InterPro"/>
</dbReference>
<dbReference type="Proteomes" id="UP001055712">
    <property type="component" value="Unassembled WGS sequence"/>
</dbReference>
<evidence type="ECO:0000313" key="10">
    <source>
        <dbReference type="Proteomes" id="UP001055712"/>
    </source>
</evidence>
<evidence type="ECO:0000256" key="8">
    <source>
        <dbReference type="SAM" id="MobiDB-lite"/>
    </source>
</evidence>
<evidence type="ECO:0000256" key="3">
    <source>
        <dbReference type="ARBA" id="ARBA00022741"/>
    </source>
</evidence>
<dbReference type="GO" id="GO:0019674">
    <property type="term" value="P:NAD+ metabolic process"/>
    <property type="evidence" value="ECO:0007669"/>
    <property type="project" value="InterPro"/>
</dbReference>
<organism evidence="9 10">
    <name type="scientific">Chlorella vulgaris</name>
    <name type="common">Green alga</name>
    <dbReference type="NCBI Taxonomy" id="3077"/>
    <lineage>
        <taxon>Eukaryota</taxon>
        <taxon>Viridiplantae</taxon>
        <taxon>Chlorophyta</taxon>
        <taxon>core chlorophytes</taxon>
        <taxon>Trebouxiophyceae</taxon>
        <taxon>Chlorellales</taxon>
        <taxon>Chlorellaceae</taxon>
        <taxon>Chlorella clade</taxon>
        <taxon>Chlorella</taxon>
    </lineage>
</organism>
<dbReference type="PANTHER" id="PTHR20275">
    <property type="entry name" value="NAD KINASE"/>
    <property type="match status" value="1"/>
</dbReference>
<dbReference type="GO" id="GO:0005524">
    <property type="term" value="F:ATP binding"/>
    <property type="evidence" value="ECO:0007669"/>
    <property type="project" value="UniProtKB-KW"/>
</dbReference>
<keyword evidence="7" id="KW-0520">NAD</keyword>
<dbReference type="FunFam" id="2.60.200.30:FF:000009">
    <property type="entry name" value="Poly(P)/ATP NAD kinase"/>
    <property type="match status" value="1"/>
</dbReference>
<dbReference type="Pfam" id="PF20143">
    <property type="entry name" value="NAD_kinase_C"/>
    <property type="match status" value="1"/>
</dbReference>
<dbReference type="OrthoDB" id="24581at2759"/>
<dbReference type="InterPro" id="IPR002504">
    <property type="entry name" value="NADK"/>
</dbReference>
<keyword evidence="10" id="KW-1185">Reference proteome</keyword>
<evidence type="ECO:0000256" key="6">
    <source>
        <dbReference type="ARBA" id="ARBA00022857"/>
    </source>
</evidence>
<keyword evidence="3" id="KW-0547">Nucleotide-binding</keyword>